<dbReference type="InterPro" id="IPR027417">
    <property type="entry name" value="P-loop_NTPase"/>
</dbReference>
<evidence type="ECO:0000313" key="5">
    <source>
        <dbReference type="EMBL" id="ERL88964.1"/>
    </source>
</evidence>
<dbReference type="Proteomes" id="UP000030742">
    <property type="component" value="Unassembled WGS sequence"/>
</dbReference>
<evidence type="ECO:0000256" key="3">
    <source>
        <dbReference type="SAM" id="SignalP"/>
    </source>
</evidence>
<dbReference type="AlphaFoldDB" id="U4U503"/>
<evidence type="ECO:0000313" key="6">
    <source>
        <dbReference type="Proteomes" id="UP000030742"/>
    </source>
</evidence>
<evidence type="ECO:0000256" key="2">
    <source>
        <dbReference type="ARBA" id="ARBA00022679"/>
    </source>
</evidence>
<gene>
    <name evidence="5" type="ORF">D910_06342</name>
</gene>
<organism evidence="5 6">
    <name type="scientific">Dendroctonus ponderosae</name>
    <name type="common">Mountain pine beetle</name>
    <dbReference type="NCBI Taxonomy" id="77166"/>
    <lineage>
        <taxon>Eukaryota</taxon>
        <taxon>Metazoa</taxon>
        <taxon>Ecdysozoa</taxon>
        <taxon>Arthropoda</taxon>
        <taxon>Hexapoda</taxon>
        <taxon>Insecta</taxon>
        <taxon>Pterygota</taxon>
        <taxon>Neoptera</taxon>
        <taxon>Endopterygota</taxon>
        <taxon>Coleoptera</taxon>
        <taxon>Polyphaga</taxon>
        <taxon>Cucujiformia</taxon>
        <taxon>Curculionidae</taxon>
        <taxon>Scolytinae</taxon>
        <taxon>Dendroctonus</taxon>
    </lineage>
</organism>
<comment type="similarity">
    <text evidence="1">Belongs to the sulfotransferase 1 family.</text>
</comment>
<dbReference type="InterPro" id="IPR000863">
    <property type="entry name" value="Sulfotransferase_dom"/>
</dbReference>
<feature type="domain" description="Sulfotransferase" evidence="4">
    <location>
        <begin position="65"/>
        <end position="230"/>
    </location>
</feature>
<dbReference type="EMBL" id="KB632130">
    <property type="protein sequence ID" value="ERL88964.1"/>
    <property type="molecule type" value="Genomic_DNA"/>
</dbReference>
<dbReference type="PANTHER" id="PTHR11783">
    <property type="entry name" value="SULFOTRANSFERASE SULT"/>
    <property type="match status" value="1"/>
</dbReference>
<keyword evidence="2" id="KW-0808">Transferase</keyword>
<proteinExistence type="inferred from homology"/>
<accession>U4U503</accession>
<evidence type="ECO:0000256" key="1">
    <source>
        <dbReference type="ARBA" id="ARBA00005771"/>
    </source>
</evidence>
<feature type="chain" id="PRO_5004655935" description="Sulfotransferase domain-containing protein" evidence="3">
    <location>
        <begin position="17"/>
        <end position="239"/>
    </location>
</feature>
<dbReference type="GO" id="GO:0008146">
    <property type="term" value="F:sulfotransferase activity"/>
    <property type="evidence" value="ECO:0007669"/>
    <property type="project" value="InterPro"/>
</dbReference>
<keyword evidence="3" id="KW-0732">Signal</keyword>
<sequence length="239" mass="28123">MVFFSTFGFFTPVCMSLGNRLNGSTWCQEMIWLIQNNVDFQTCRSTLQQLRAPLIESSVVLFEHIIYVMRNPKDLCVSYYFHCQLVHKFDVDFETFCELLLDDCLPIGSIFKHYLGYWNKRHDLNMLILRYEEMRLDTRGTVEKIANYLGKTLTEEQVDQICEFVSFNTMRNNKACNLQVLVDNKKGDDFYTKSGKHFVRKGIIGDYKNYMSPEMIARFDNWIEENIRGTDLELSLDAV</sequence>
<reference evidence="5 6" key="1">
    <citation type="journal article" date="2013" name="Genome Biol.">
        <title>Draft genome of the mountain pine beetle, Dendroctonus ponderosae Hopkins, a major forest pest.</title>
        <authorList>
            <person name="Keeling C.I."/>
            <person name="Yuen M.M."/>
            <person name="Liao N.Y."/>
            <person name="Docking T.R."/>
            <person name="Chan S.K."/>
            <person name="Taylor G.A."/>
            <person name="Palmquist D.L."/>
            <person name="Jackman S.D."/>
            <person name="Nguyen A."/>
            <person name="Li M."/>
            <person name="Henderson H."/>
            <person name="Janes J.K."/>
            <person name="Zhao Y."/>
            <person name="Pandoh P."/>
            <person name="Moore R."/>
            <person name="Sperling F.A."/>
            <person name="Huber D.P."/>
            <person name="Birol I."/>
            <person name="Jones S.J."/>
            <person name="Bohlmann J."/>
        </authorList>
    </citation>
    <scope>NUCLEOTIDE SEQUENCE</scope>
</reference>
<dbReference type="Gene3D" id="3.40.50.300">
    <property type="entry name" value="P-loop containing nucleotide triphosphate hydrolases"/>
    <property type="match status" value="1"/>
</dbReference>
<name>U4U503_DENPD</name>
<protein>
    <recommendedName>
        <fullName evidence="4">Sulfotransferase domain-containing protein</fullName>
    </recommendedName>
</protein>
<dbReference type="OrthoDB" id="205623at2759"/>
<feature type="signal peptide" evidence="3">
    <location>
        <begin position="1"/>
        <end position="16"/>
    </location>
</feature>
<dbReference type="Pfam" id="PF00685">
    <property type="entry name" value="Sulfotransfer_1"/>
    <property type="match status" value="1"/>
</dbReference>
<dbReference type="SUPFAM" id="SSF52540">
    <property type="entry name" value="P-loop containing nucleoside triphosphate hydrolases"/>
    <property type="match status" value="1"/>
</dbReference>
<evidence type="ECO:0000259" key="4">
    <source>
        <dbReference type="Pfam" id="PF00685"/>
    </source>
</evidence>